<evidence type="ECO:0000259" key="10">
    <source>
        <dbReference type="PROSITE" id="PS50048"/>
    </source>
</evidence>
<evidence type="ECO:0000313" key="12">
    <source>
        <dbReference type="Proteomes" id="UP001149074"/>
    </source>
</evidence>
<dbReference type="RefSeq" id="XP_056471390.1">
    <property type="nucleotide sequence ID" value="XM_056620584.1"/>
</dbReference>
<keyword evidence="3" id="KW-0862">Zinc</keyword>
<feature type="compositionally biased region" description="Polar residues" evidence="9">
    <location>
        <begin position="713"/>
        <end position="722"/>
    </location>
</feature>
<evidence type="ECO:0000256" key="5">
    <source>
        <dbReference type="ARBA" id="ARBA00023125"/>
    </source>
</evidence>
<dbReference type="InterPro" id="IPR052202">
    <property type="entry name" value="Yeast_MetPath_Reg"/>
</dbReference>
<dbReference type="GO" id="GO:0005634">
    <property type="term" value="C:nucleus"/>
    <property type="evidence" value="ECO:0007669"/>
    <property type="project" value="UniProtKB-SubCell"/>
</dbReference>
<dbReference type="InterPro" id="IPR001138">
    <property type="entry name" value="Zn2Cys6_DnaBD"/>
</dbReference>
<feature type="compositionally biased region" description="Polar residues" evidence="9">
    <location>
        <begin position="668"/>
        <end position="689"/>
    </location>
</feature>
<feature type="coiled-coil region" evidence="8">
    <location>
        <begin position="106"/>
        <end position="133"/>
    </location>
</feature>
<organism evidence="11 12">
    <name type="scientific">Penicillium argentinense</name>
    <dbReference type="NCBI Taxonomy" id="1131581"/>
    <lineage>
        <taxon>Eukaryota</taxon>
        <taxon>Fungi</taxon>
        <taxon>Dikarya</taxon>
        <taxon>Ascomycota</taxon>
        <taxon>Pezizomycotina</taxon>
        <taxon>Eurotiomycetes</taxon>
        <taxon>Eurotiomycetidae</taxon>
        <taxon>Eurotiales</taxon>
        <taxon>Aspergillaceae</taxon>
        <taxon>Penicillium</taxon>
    </lineage>
</organism>
<comment type="subcellular location">
    <subcellularLocation>
        <location evidence="1">Nucleus</location>
    </subcellularLocation>
</comment>
<feature type="region of interest" description="Disordered" evidence="9">
    <location>
        <begin position="32"/>
        <end position="54"/>
    </location>
</feature>
<evidence type="ECO:0000256" key="4">
    <source>
        <dbReference type="ARBA" id="ARBA00023015"/>
    </source>
</evidence>
<keyword evidence="4" id="KW-0805">Transcription regulation</keyword>
<dbReference type="PANTHER" id="PTHR47782:SF8">
    <property type="entry name" value="ZN(II)2CYS6 TRANSCRIPTION FACTOR (EUROFUNG)"/>
    <property type="match status" value="1"/>
</dbReference>
<dbReference type="CDD" id="cd00067">
    <property type="entry name" value="GAL4"/>
    <property type="match status" value="1"/>
</dbReference>
<feature type="domain" description="Zn(2)-C6 fungal-type" evidence="10">
    <location>
        <begin position="62"/>
        <end position="92"/>
    </location>
</feature>
<dbReference type="InterPro" id="IPR036864">
    <property type="entry name" value="Zn2-C6_fun-type_DNA-bd_sf"/>
</dbReference>
<keyword evidence="5" id="KW-0238">DNA-binding</keyword>
<comment type="caution">
    <text evidence="11">The sequence shown here is derived from an EMBL/GenBank/DDBJ whole genome shotgun (WGS) entry which is preliminary data.</text>
</comment>
<evidence type="ECO:0000256" key="3">
    <source>
        <dbReference type="ARBA" id="ARBA00022833"/>
    </source>
</evidence>
<keyword evidence="8" id="KW-0175">Coiled coil</keyword>
<evidence type="ECO:0000256" key="9">
    <source>
        <dbReference type="SAM" id="MobiDB-lite"/>
    </source>
</evidence>
<dbReference type="FunFam" id="4.10.240.10:FF:000023">
    <property type="entry name" value="Fungal specific transcription factor"/>
    <property type="match status" value="1"/>
</dbReference>
<evidence type="ECO:0000256" key="2">
    <source>
        <dbReference type="ARBA" id="ARBA00022723"/>
    </source>
</evidence>
<dbReference type="GO" id="GO:0043565">
    <property type="term" value="F:sequence-specific DNA binding"/>
    <property type="evidence" value="ECO:0007669"/>
    <property type="project" value="TreeGrafter"/>
</dbReference>
<keyword evidence="6" id="KW-0804">Transcription</keyword>
<dbReference type="AlphaFoldDB" id="A0A9W9EWQ3"/>
<dbReference type="PANTHER" id="PTHR47782">
    <property type="entry name" value="ZN(II)2CYS6 TRANSCRIPTION FACTOR (EUROFUNG)-RELATED"/>
    <property type="match status" value="1"/>
</dbReference>
<evidence type="ECO:0000256" key="7">
    <source>
        <dbReference type="ARBA" id="ARBA00023242"/>
    </source>
</evidence>
<dbReference type="GO" id="GO:0008270">
    <property type="term" value="F:zinc ion binding"/>
    <property type="evidence" value="ECO:0007669"/>
    <property type="project" value="InterPro"/>
</dbReference>
<keyword evidence="2" id="KW-0479">Metal-binding</keyword>
<dbReference type="GO" id="GO:0000981">
    <property type="term" value="F:DNA-binding transcription factor activity, RNA polymerase II-specific"/>
    <property type="evidence" value="ECO:0007669"/>
    <property type="project" value="InterPro"/>
</dbReference>
<dbReference type="Pfam" id="PF00172">
    <property type="entry name" value="Zn_clus"/>
    <property type="match status" value="1"/>
</dbReference>
<dbReference type="CDD" id="cd12148">
    <property type="entry name" value="fungal_TF_MHR"/>
    <property type="match status" value="1"/>
</dbReference>
<evidence type="ECO:0000256" key="6">
    <source>
        <dbReference type="ARBA" id="ARBA00023163"/>
    </source>
</evidence>
<dbReference type="InterPro" id="IPR007219">
    <property type="entry name" value="XnlR_reg_dom"/>
</dbReference>
<dbReference type="Gene3D" id="4.10.240.10">
    <property type="entry name" value="Zn(2)-C6 fungal-type DNA-binding domain"/>
    <property type="match status" value="1"/>
</dbReference>
<dbReference type="PROSITE" id="PS50048">
    <property type="entry name" value="ZN2_CY6_FUNGAL_2"/>
    <property type="match status" value="1"/>
</dbReference>
<dbReference type="Pfam" id="PF04082">
    <property type="entry name" value="Fungal_trans"/>
    <property type="match status" value="1"/>
</dbReference>
<dbReference type="PROSITE" id="PS00463">
    <property type="entry name" value="ZN2_CY6_FUNGAL_1"/>
    <property type="match status" value="1"/>
</dbReference>
<dbReference type="Proteomes" id="UP001149074">
    <property type="component" value="Unassembled WGS sequence"/>
</dbReference>
<dbReference type="SUPFAM" id="SSF57701">
    <property type="entry name" value="Zn2/Cys6 DNA-binding domain"/>
    <property type="match status" value="1"/>
</dbReference>
<reference evidence="11" key="2">
    <citation type="journal article" date="2023" name="IMA Fungus">
        <title>Comparative genomic study of the Penicillium genus elucidates a diverse pangenome and 15 lateral gene transfer events.</title>
        <authorList>
            <person name="Petersen C."/>
            <person name="Sorensen T."/>
            <person name="Nielsen M.R."/>
            <person name="Sondergaard T.E."/>
            <person name="Sorensen J.L."/>
            <person name="Fitzpatrick D.A."/>
            <person name="Frisvad J.C."/>
            <person name="Nielsen K.L."/>
        </authorList>
    </citation>
    <scope>NUCLEOTIDE SEQUENCE</scope>
    <source>
        <strain evidence="11">IBT 30761</strain>
    </source>
</reference>
<protein>
    <recommendedName>
        <fullName evidence="10">Zn(2)-C6 fungal-type domain-containing protein</fullName>
    </recommendedName>
</protein>
<keyword evidence="12" id="KW-1185">Reference proteome</keyword>
<feature type="region of interest" description="Disordered" evidence="9">
    <location>
        <begin position="620"/>
        <end position="722"/>
    </location>
</feature>
<gene>
    <name evidence="11" type="ORF">N7532_008092</name>
</gene>
<dbReference type="GO" id="GO:0006351">
    <property type="term" value="P:DNA-templated transcription"/>
    <property type="evidence" value="ECO:0007669"/>
    <property type="project" value="InterPro"/>
</dbReference>
<evidence type="ECO:0000256" key="1">
    <source>
        <dbReference type="ARBA" id="ARBA00004123"/>
    </source>
</evidence>
<proteinExistence type="predicted"/>
<dbReference type="EMBL" id="JAPQKI010000009">
    <property type="protein sequence ID" value="KAJ5089408.1"/>
    <property type="molecule type" value="Genomic_DNA"/>
</dbReference>
<dbReference type="GeneID" id="81359563"/>
<accession>A0A9W9EWQ3</accession>
<dbReference type="SMART" id="SM00066">
    <property type="entry name" value="GAL4"/>
    <property type="match status" value="1"/>
</dbReference>
<evidence type="ECO:0000313" key="11">
    <source>
        <dbReference type="EMBL" id="KAJ5089408.1"/>
    </source>
</evidence>
<dbReference type="OrthoDB" id="5416384at2759"/>
<reference evidence="11" key="1">
    <citation type="submission" date="2022-11" db="EMBL/GenBank/DDBJ databases">
        <authorList>
            <person name="Petersen C."/>
        </authorList>
    </citation>
    <scope>NUCLEOTIDE SEQUENCE</scope>
    <source>
        <strain evidence="11">IBT 30761</strain>
    </source>
</reference>
<dbReference type="SMART" id="SM00906">
    <property type="entry name" value="Fungal_trans"/>
    <property type="match status" value="1"/>
</dbReference>
<keyword evidence="7" id="KW-0539">Nucleus</keyword>
<evidence type="ECO:0000256" key="8">
    <source>
        <dbReference type="SAM" id="Coils"/>
    </source>
</evidence>
<sequence>MSTVPRAPGGPIDLAILLRALASSVFEERVMTQSAHPSAGQPSPESPSFEPPDGRIAHTLTACTRCRQRKSRCDPGIPRCAPCERSNARCVYYDSTRDTTIPRTYIVSLREKARALEKELAKAEKDIQHAADAELMVRGAGRIRFKDNDEPRYLGASSGIAITRLVMELAKQNTDSKSIKDVVPELTAHEIKAAFAQEDSKPTSKVYPMISSIPQANLPPQNLTYKLIDLFVAKAQALLPTLHEPSFRQDVEEVFNGSTDPCQNFQLRMVIAISMQKLSPDYAGLADSYYLAALPYLEPTLKQMDLRALQCLVLIAQYSMLTPTRTAAYWVVGTAVKLCQELGLTEEATITKSSCGQPLNTLEVDMRRRLFWIVISMEFGLSHSLGRSSCYSVTHDNLDVKFFELVDDRYITAEGIVPGAKPIIPKCLAVHFFKMRLLQLEGRRQLYLNRKETPVDDQDPWFAQMNAKIDRWMATCPKHDDGSGLNVKWFQGRRNTIVILMYRPSPQIPEPSTNAAKICYDAATFNIAMHREQMITSSVDLTWIFTQSLFMVLNTVLWTLSYPEIRKEHPVDEVQGYLDMALEVIVFAAERWPGVQSALLLYKRLVAACLKAYDTEESFVVHSPSNHPTPTSSQGVMTPPAMSSPSSTTTASFYSHQNYRPGNPSIGDASSTGTLSRGHSADPSISFQEPTPPAFTADPLKTTGMSHAFGMQPPSTTTPGTNDSQYTTQAYCAPAALYPDVSIDPNTPYNAIPSVVPGLQGWDPNFSLASTTAGHLAYIDASVDPMQWTSSIGDQYSQYFNEPFPVPPWRERTLSQQEQIELMASLEHDIPDVSAQLVRESNAFYQS</sequence>
<dbReference type="GO" id="GO:0045944">
    <property type="term" value="P:positive regulation of transcription by RNA polymerase II"/>
    <property type="evidence" value="ECO:0007669"/>
    <property type="project" value="TreeGrafter"/>
</dbReference>
<feature type="compositionally biased region" description="Low complexity" evidence="9">
    <location>
        <begin position="622"/>
        <end position="652"/>
    </location>
</feature>
<name>A0A9W9EWQ3_9EURO</name>